<evidence type="ECO:0000256" key="2">
    <source>
        <dbReference type="SAM" id="Phobius"/>
    </source>
</evidence>
<keyword evidence="4" id="KW-1185">Reference proteome</keyword>
<dbReference type="InterPro" id="IPR011990">
    <property type="entry name" value="TPR-like_helical_dom_sf"/>
</dbReference>
<sequence length="904" mass="102661">MRCNWLTGANVLTVVYRTVEQRSLSVYALRPSRMVPSRTFCQSATSLSNAEIHPSPSPTHFPSYLDPSLSSPQLSRAASHAIRISMHRADVSGAYHIFNSVRFSSLMANSSVLKDPEMVEKYEPFRNITIKLPRPVSPRLTAHTLLHALIRRGFFRKAYNVCDWMMSNGIPIHVKTLEAVIKGYSASSAPKAWIKEQYIMLHAALKTPAVFNPGSAATKDEFIISTLQILQSARAYKQRRTDRMFRALIGSCILHGEIILASLIFVGLVHDWEVKDALAEELDSLAQESNKGTEKLQHLLTNYQHLRHVCSKPSSLSLQTIVSSINEKLSQRPVDDASKAEFDASLQALANLAVLLDLREYPFSDVAALIRALYRCPYSERKVWILDKDNKATQVKAYDYFHSVLRRLLDDLPPQRPPRKEPSIHKAVTLPEDVPPLPSRIVTRRQLPMLDLHSCNALLHYSLTHRSSPKKADRILNYMIEREKPLRPDIVTYNTLIRSGTRLKRSDITDAAMNILRNEEHLIGLGLSSDAVDVFIGSAPPSRPVAPGSDRISKAHYRTQTENITLRAPPSVSAKVPDIVTLTSHIKNLTETGNYGGIIQLLSMIFPKLSTTDLFSPWEFRPVLLSRVAKELTQSYIRRGVEYGPIFFATMIEGLRDGGHTGLAERVWNLARWSERASFVPEMNSTNRPWRLHIQAYTVMVSCYAREANYVGSFPQVKGWGYDNETRDNIRMNRFGPRRDVGRRSAFAFYLSFCDESMNRDFMELAQRAIALGMEVDPKRIREPKADARFFYAVLQALVPSELLPTSGVRRPWLRLLDEELAVGRRPRYEACDSVHMDSLYRVASDMYAAGLQVSPGVQYFLRKKFDRQKGGFQIVRETFSSYTEPEVHSKLQRKHRLSRHVDT</sequence>
<evidence type="ECO:0000313" key="3">
    <source>
        <dbReference type="EMBL" id="KAK0498288.1"/>
    </source>
</evidence>
<accession>A0AA39Q8L5</accession>
<evidence type="ECO:0000256" key="1">
    <source>
        <dbReference type="ARBA" id="ARBA00022737"/>
    </source>
</evidence>
<dbReference type="PANTHER" id="PTHR47942:SF63">
    <property type="entry name" value="PENTATRICOPEPTIDE REPEAT-CONTAINING PROTEIN"/>
    <property type="match status" value="1"/>
</dbReference>
<organism evidence="3 4">
    <name type="scientific">Armillaria luteobubalina</name>
    <dbReference type="NCBI Taxonomy" id="153913"/>
    <lineage>
        <taxon>Eukaryota</taxon>
        <taxon>Fungi</taxon>
        <taxon>Dikarya</taxon>
        <taxon>Basidiomycota</taxon>
        <taxon>Agaricomycotina</taxon>
        <taxon>Agaricomycetes</taxon>
        <taxon>Agaricomycetidae</taxon>
        <taxon>Agaricales</taxon>
        <taxon>Marasmiineae</taxon>
        <taxon>Physalacriaceae</taxon>
        <taxon>Armillaria</taxon>
    </lineage>
</organism>
<keyword evidence="1" id="KW-0677">Repeat</keyword>
<feature type="transmembrane region" description="Helical" evidence="2">
    <location>
        <begin position="247"/>
        <end position="269"/>
    </location>
</feature>
<protein>
    <submittedName>
        <fullName evidence="3">Uncharacterized protein</fullName>
    </submittedName>
</protein>
<keyword evidence="2" id="KW-0812">Transmembrane</keyword>
<reference evidence="3" key="1">
    <citation type="submission" date="2023-06" db="EMBL/GenBank/DDBJ databases">
        <authorList>
            <consortium name="Lawrence Berkeley National Laboratory"/>
            <person name="Ahrendt S."/>
            <person name="Sahu N."/>
            <person name="Indic B."/>
            <person name="Wong-Bajracharya J."/>
            <person name="Merenyi Z."/>
            <person name="Ke H.-M."/>
            <person name="Monk M."/>
            <person name="Kocsube S."/>
            <person name="Drula E."/>
            <person name="Lipzen A."/>
            <person name="Balint B."/>
            <person name="Henrissat B."/>
            <person name="Andreopoulos B."/>
            <person name="Martin F.M."/>
            <person name="Harder C.B."/>
            <person name="Rigling D."/>
            <person name="Ford K.L."/>
            <person name="Foster G.D."/>
            <person name="Pangilinan J."/>
            <person name="Papanicolaou A."/>
            <person name="Barry K."/>
            <person name="LaButti K."/>
            <person name="Viragh M."/>
            <person name="Koriabine M."/>
            <person name="Yan M."/>
            <person name="Riley R."/>
            <person name="Champramary S."/>
            <person name="Plett K.L."/>
            <person name="Tsai I.J."/>
            <person name="Slot J."/>
            <person name="Sipos G."/>
            <person name="Plett J."/>
            <person name="Nagy L.G."/>
            <person name="Grigoriev I.V."/>
        </authorList>
    </citation>
    <scope>NUCLEOTIDE SEQUENCE</scope>
    <source>
        <strain evidence="3">HWK02</strain>
    </source>
</reference>
<keyword evidence="2" id="KW-0472">Membrane</keyword>
<dbReference type="InterPro" id="IPR051222">
    <property type="entry name" value="PPR/CCM1_RNA-binding"/>
</dbReference>
<comment type="caution">
    <text evidence="3">The sequence shown here is derived from an EMBL/GenBank/DDBJ whole genome shotgun (WGS) entry which is preliminary data.</text>
</comment>
<dbReference type="Gene3D" id="1.25.40.10">
    <property type="entry name" value="Tetratricopeptide repeat domain"/>
    <property type="match status" value="2"/>
</dbReference>
<proteinExistence type="predicted"/>
<dbReference type="PANTHER" id="PTHR47942">
    <property type="entry name" value="TETRATRICOPEPTIDE REPEAT (TPR)-LIKE SUPERFAMILY PROTEIN-RELATED"/>
    <property type="match status" value="1"/>
</dbReference>
<dbReference type="EMBL" id="JAUEPU010000011">
    <property type="protein sequence ID" value="KAK0498288.1"/>
    <property type="molecule type" value="Genomic_DNA"/>
</dbReference>
<dbReference type="Proteomes" id="UP001175228">
    <property type="component" value="Unassembled WGS sequence"/>
</dbReference>
<dbReference type="AlphaFoldDB" id="A0AA39Q8L5"/>
<gene>
    <name evidence="3" type="ORF">EDD18DRAFT_1157082</name>
</gene>
<keyword evidence="2" id="KW-1133">Transmembrane helix</keyword>
<name>A0AA39Q8L5_9AGAR</name>
<evidence type="ECO:0000313" key="4">
    <source>
        <dbReference type="Proteomes" id="UP001175228"/>
    </source>
</evidence>